<reference evidence="2" key="1">
    <citation type="journal article" date="2023" name="G3 (Bethesda)">
        <title>Genome assembly and association tests identify interacting loci associated with vigor, precocity, and sex in interspecific pistachio rootstocks.</title>
        <authorList>
            <person name="Palmer W."/>
            <person name="Jacygrad E."/>
            <person name="Sagayaradj S."/>
            <person name="Cavanaugh K."/>
            <person name="Han R."/>
            <person name="Bertier L."/>
            <person name="Beede B."/>
            <person name="Kafkas S."/>
            <person name="Golino D."/>
            <person name="Preece J."/>
            <person name="Michelmore R."/>
        </authorList>
    </citation>
    <scope>NUCLEOTIDE SEQUENCE [LARGE SCALE GENOMIC DNA]</scope>
</reference>
<evidence type="ECO:0000313" key="1">
    <source>
        <dbReference type="EMBL" id="KAJ0025053.1"/>
    </source>
</evidence>
<evidence type="ECO:0000313" key="2">
    <source>
        <dbReference type="Proteomes" id="UP001163603"/>
    </source>
</evidence>
<organism evidence="1 2">
    <name type="scientific">Pistacia integerrima</name>
    <dbReference type="NCBI Taxonomy" id="434235"/>
    <lineage>
        <taxon>Eukaryota</taxon>
        <taxon>Viridiplantae</taxon>
        <taxon>Streptophyta</taxon>
        <taxon>Embryophyta</taxon>
        <taxon>Tracheophyta</taxon>
        <taxon>Spermatophyta</taxon>
        <taxon>Magnoliopsida</taxon>
        <taxon>eudicotyledons</taxon>
        <taxon>Gunneridae</taxon>
        <taxon>Pentapetalae</taxon>
        <taxon>rosids</taxon>
        <taxon>malvids</taxon>
        <taxon>Sapindales</taxon>
        <taxon>Anacardiaceae</taxon>
        <taxon>Pistacia</taxon>
    </lineage>
</organism>
<proteinExistence type="predicted"/>
<gene>
    <name evidence="1" type="ORF">Pint_08047</name>
</gene>
<protein>
    <submittedName>
        <fullName evidence="1">Uncharacterized protein</fullName>
    </submittedName>
</protein>
<accession>A0ACC0XXQ1</accession>
<keyword evidence="2" id="KW-1185">Reference proteome</keyword>
<dbReference type="EMBL" id="CM047745">
    <property type="protein sequence ID" value="KAJ0025053.1"/>
    <property type="molecule type" value="Genomic_DNA"/>
</dbReference>
<dbReference type="Proteomes" id="UP001163603">
    <property type="component" value="Chromosome 10"/>
</dbReference>
<comment type="caution">
    <text evidence="1">The sequence shown here is derived from an EMBL/GenBank/DDBJ whole genome shotgun (WGS) entry which is preliminary data.</text>
</comment>
<sequence length="137" mass="15166">MAGNAATVLKHLLHKSPTLRAPNKTLTNTILTHLEANRLREAVSVLFASPDPVPYSLYAQLFNLCSSQHAIVEARKVESHLVTICPTPLTFLLNRAIECYGKCGYLSDAWELFDEMPERDGGSWNAMLSAYTQNGFA</sequence>
<name>A0ACC0XXQ1_9ROSI</name>